<reference evidence="1" key="3">
    <citation type="submission" date="2018-07" db="EMBL/GenBank/DDBJ databases">
        <title>WGS assembly of Glycine max.</title>
        <authorList>
            <person name="Schmutz J."/>
            <person name="Cannon S."/>
            <person name="Schlueter J."/>
            <person name="Ma J."/>
            <person name="Mitros T."/>
            <person name="Nelson W."/>
            <person name="Hyten D."/>
            <person name="Song Q."/>
            <person name="Thelen J."/>
            <person name="Cheng J."/>
            <person name="Xu D."/>
            <person name="Hellsten U."/>
            <person name="May G."/>
            <person name="Yu Y."/>
            <person name="Sakurai T."/>
            <person name="Umezawa T."/>
            <person name="Bhattacharyya M."/>
            <person name="Sandhu D."/>
            <person name="Valliyodan B."/>
            <person name="Lindquist E."/>
            <person name="Peto M."/>
            <person name="Grant D."/>
            <person name="Shu S."/>
            <person name="Goodstein D."/>
            <person name="Barry K."/>
            <person name="Futrell-Griggs M."/>
            <person name="Abernathy B."/>
            <person name="Du J."/>
            <person name="Tian Z."/>
            <person name="Zhu L."/>
            <person name="Gill N."/>
            <person name="Joshi T."/>
            <person name="Libault M."/>
            <person name="Sethuraman A."/>
            <person name="Zhang X."/>
            <person name="Shinozaki K."/>
            <person name="Nguyen H."/>
            <person name="Wing R."/>
            <person name="Cregan P."/>
            <person name="Specht J."/>
            <person name="Grimwood J."/>
            <person name="Rokhsar D."/>
            <person name="Stacey G."/>
            <person name="Shoemaker R."/>
            <person name="Jackson S."/>
        </authorList>
    </citation>
    <scope>NUCLEOTIDE SEQUENCE</scope>
    <source>
        <tissue evidence="1">Callus</tissue>
    </source>
</reference>
<protein>
    <submittedName>
        <fullName evidence="1 2">Uncharacterized protein</fullName>
    </submittedName>
</protein>
<evidence type="ECO:0000313" key="2">
    <source>
        <dbReference type="EnsemblPlants" id="KRH22204"/>
    </source>
</evidence>
<reference evidence="1 2" key="1">
    <citation type="journal article" date="2010" name="Nature">
        <title>Genome sequence of the palaeopolyploid soybean.</title>
        <authorList>
            <person name="Schmutz J."/>
            <person name="Cannon S.B."/>
            <person name="Schlueter J."/>
            <person name="Ma J."/>
            <person name="Mitros T."/>
            <person name="Nelson W."/>
            <person name="Hyten D.L."/>
            <person name="Song Q."/>
            <person name="Thelen J.J."/>
            <person name="Cheng J."/>
            <person name="Xu D."/>
            <person name="Hellsten U."/>
            <person name="May G.D."/>
            <person name="Yu Y."/>
            <person name="Sakurai T."/>
            <person name="Umezawa T."/>
            <person name="Bhattacharyya M.K."/>
            <person name="Sandhu D."/>
            <person name="Valliyodan B."/>
            <person name="Lindquist E."/>
            <person name="Peto M."/>
            <person name="Grant D."/>
            <person name="Shu S."/>
            <person name="Goodstein D."/>
            <person name="Barry K."/>
            <person name="Futrell-Griggs M."/>
            <person name="Abernathy B."/>
            <person name="Du J."/>
            <person name="Tian Z."/>
            <person name="Zhu L."/>
            <person name="Gill N."/>
            <person name="Joshi T."/>
            <person name="Libault M."/>
            <person name="Sethuraman A."/>
            <person name="Zhang X.-C."/>
            <person name="Shinozaki K."/>
            <person name="Nguyen H.T."/>
            <person name="Wing R.A."/>
            <person name="Cregan P."/>
            <person name="Specht J."/>
            <person name="Grimwood J."/>
            <person name="Rokhsar D."/>
            <person name="Stacey G."/>
            <person name="Shoemaker R.C."/>
            <person name="Jackson S.A."/>
        </authorList>
    </citation>
    <scope>NUCLEOTIDE SEQUENCE</scope>
    <source>
        <strain evidence="2">cv. Williams 82</strain>
        <tissue evidence="1">Callus</tissue>
    </source>
</reference>
<evidence type="ECO:0000313" key="1">
    <source>
        <dbReference type="EMBL" id="KRH22204.1"/>
    </source>
</evidence>
<dbReference type="EnsemblPlants" id="KRH22204">
    <property type="protein sequence ID" value="KRH22204"/>
    <property type="gene ID" value="GLYMA_13G285000"/>
</dbReference>
<dbReference type="InParanoid" id="A0A0R0GVF2"/>
<dbReference type="EMBL" id="CM000846">
    <property type="protein sequence ID" value="KRH22204.1"/>
    <property type="molecule type" value="Genomic_DNA"/>
</dbReference>
<dbReference type="Gramene" id="KRH22204">
    <property type="protein sequence ID" value="KRH22204"/>
    <property type="gene ID" value="GLYMA_13G285000"/>
</dbReference>
<gene>
    <name evidence="1" type="ORF">GLYMA_13G285000</name>
</gene>
<keyword evidence="3" id="KW-1185">Reference proteome</keyword>
<dbReference type="Proteomes" id="UP000008827">
    <property type="component" value="Chromosome 13"/>
</dbReference>
<accession>A0A0R0GVF2</accession>
<evidence type="ECO:0000313" key="3">
    <source>
        <dbReference type="Proteomes" id="UP000008827"/>
    </source>
</evidence>
<dbReference type="AlphaFoldDB" id="A0A0R0GVF2"/>
<organism evidence="1">
    <name type="scientific">Glycine max</name>
    <name type="common">Soybean</name>
    <name type="synonym">Glycine hispida</name>
    <dbReference type="NCBI Taxonomy" id="3847"/>
    <lineage>
        <taxon>Eukaryota</taxon>
        <taxon>Viridiplantae</taxon>
        <taxon>Streptophyta</taxon>
        <taxon>Embryophyta</taxon>
        <taxon>Tracheophyta</taxon>
        <taxon>Spermatophyta</taxon>
        <taxon>Magnoliopsida</taxon>
        <taxon>eudicotyledons</taxon>
        <taxon>Gunneridae</taxon>
        <taxon>Pentapetalae</taxon>
        <taxon>rosids</taxon>
        <taxon>fabids</taxon>
        <taxon>Fabales</taxon>
        <taxon>Fabaceae</taxon>
        <taxon>Papilionoideae</taxon>
        <taxon>50 kb inversion clade</taxon>
        <taxon>NPAAA clade</taxon>
        <taxon>indigoferoid/millettioid clade</taxon>
        <taxon>Phaseoleae</taxon>
        <taxon>Glycine</taxon>
        <taxon>Glycine subgen. Soja</taxon>
    </lineage>
</organism>
<sequence length="66" mass="7875">MEQRNVTYMWKKISVRLIMMCAPKRKICERNILSLIAEVNVSYTSARVTFRWKQLPILVVLVREGY</sequence>
<name>A0A0R0GVF2_SOYBN</name>
<proteinExistence type="predicted"/>
<reference evidence="2" key="2">
    <citation type="submission" date="2018-02" db="UniProtKB">
        <authorList>
            <consortium name="EnsemblPlants"/>
        </authorList>
    </citation>
    <scope>IDENTIFICATION</scope>
    <source>
        <strain evidence="2">Williams 82</strain>
    </source>
</reference>